<evidence type="ECO:0000313" key="1">
    <source>
        <dbReference type="EMBL" id="MDT0577171.1"/>
    </source>
</evidence>
<reference evidence="1 2" key="1">
    <citation type="submission" date="2023-09" db="EMBL/GenBank/DDBJ databases">
        <authorList>
            <person name="Rey-Velasco X."/>
        </authorList>
    </citation>
    <scope>NUCLEOTIDE SEQUENCE [LARGE SCALE GENOMIC DNA]</scope>
    <source>
        <strain evidence="1 2">F390</strain>
    </source>
</reference>
<dbReference type="EMBL" id="JAVRHS010000021">
    <property type="protein sequence ID" value="MDT0577171.1"/>
    <property type="molecule type" value="Genomic_DNA"/>
</dbReference>
<keyword evidence="2" id="KW-1185">Reference proteome</keyword>
<dbReference type="RefSeq" id="WP_311341745.1">
    <property type="nucleotide sequence ID" value="NZ_JAVRHS010000021.1"/>
</dbReference>
<organism evidence="1 2">
    <name type="scientific">Croceicoccus esteveae</name>
    <dbReference type="NCBI Taxonomy" id="3075597"/>
    <lineage>
        <taxon>Bacteria</taxon>
        <taxon>Pseudomonadati</taxon>
        <taxon>Pseudomonadota</taxon>
        <taxon>Alphaproteobacteria</taxon>
        <taxon>Sphingomonadales</taxon>
        <taxon>Erythrobacteraceae</taxon>
        <taxon>Croceicoccus</taxon>
    </lineage>
</organism>
<proteinExistence type="predicted"/>
<accession>A0ABU2ZLC7</accession>
<protein>
    <submittedName>
        <fullName evidence="1">Uncharacterized protein</fullName>
    </submittedName>
</protein>
<sequence>MTEWQTDLAGCFDNLDRLFAYHAMDEDRAFALLAKLRAQGIGWRTLSDAIRALLDGDGCSVQHVELQMQQVEQRFRPWLGD</sequence>
<comment type="caution">
    <text evidence="1">The sequence shown here is derived from an EMBL/GenBank/DDBJ whole genome shotgun (WGS) entry which is preliminary data.</text>
</comment>
<dbReference type="Proteomes" id="UP001259803">
    <property type="component" value="Unassembled WGS sequence"/>
</dbReference>
<name>A0ABU2ZLC7_9SPHN</name>
<gene>
    <name evidence="1" type="ORF">RM533_13465</name>
</gene>
<evidence type="ECO:0000313" key="2">
    <source>
        <dbReference type="Proteomes" id="UP001259803"/>
    </source>
</evidence>